<reference evidence="1" key="1">
    <citation type="submission" date="2020-04" db="EMBL/GenBank/DDBJ databases">
        <authorList>
            <person name="Chiriac C."/>
            <person name="Salcher M."/>
            <person name="Ghai R."/>
            <person name="Kavagutti S V."/>
        </authorList>
    </citation>
    <scope>NUCLEOTIDE SEQUENCE</scope>
</reference>
<evidence type="ECO:0000313" key="1">
    <source>
        <dbReference type="EMBL" id="CAB4151510.1"/>
    </source>
</evidence>
<proteinExistence type="predicted"/>
<protein>
    <submittedName>
        <fullName evidence="1">Uncharacterized protein</fullName>
    </submittedName>
</protein>
<gene>
    <name evidence="1" type="ORF">UFOVP589_21</name>
</gene>
<sequence>MIKNGIVIGLRPNEIRDMIPLDTWLVFQGWHDAHEPKKAGSQAMTTEQYRALVEQVDGN</sequence>
<accession>A0A6J5N2J0</accession>
<name>A0A6J5N2J0_9CAUD</name>
<organism evidence="1">
    <name type="scientific">uncultured Caudovirales phage</name>
    <dbReference type="NCBI Taxonomy" id="2100421"/>
    <lineage>
        <taxon>Viruses</taxon>
        <taxon>Duplodnaviria</taxon>
        <taxon>Heunggongvirae</taxon>
        <taxon>Uroviricota</taxon>
        <taxon>Caudoviricetes</taxon>
        <taxon>Peduoviridae</taxon>
        <taxon>Maltschvirus</taxon>
        <taxon>Maltschvirus maltsch</taxon>
    </lineage>
</organism>
<dbReference type="EMBL" id="LR796567">
    <property type="protein sequence ID" value="CAB4151510.1"/>
    <property type="molecule type" value="Genomic_DNA"/>
</dbReference>